<feature type="domain" description="Peptidase S54 rhomboid" evidence="8">
    <location>
        <begin position="47"/>
        <end position="178"/>
    </location>
</feature>
<evidence type="ECO:0000313" key="10">
    <source>
        <dbReference type="Proteomes" id="UP000324354"/>
    </source>
</evidence>
<evidence type="ECO:0000256" key="5">
    <source>
        <dbReference type="ARBA" id="ARBA00022989"/>
    </source>
</evidence>
<dbReference type="InterPro" id="IPR035952">
    <property type="entry name" value="Rhomboid-like_sf"/>
</dbReference>
<name>A0A5C0XQ61_PYRFU</name>
<feature type="transmembrane region" description="Helical" evidence="7">
    <location>
        <begin position="7"/>
        <end position="30"/>
    </location>
</feature>
<feature type="transmembrane region" description="Helical" evidence="7">
    <location>
        <begin position="112"/>
        <end position="130"/>
    </location>
</feature>
<keyword evidence="6 7" id="KW-0472">Membrane</keyword>
<sequence length="193" mass="21564">MKNLFRYFPGTSILAFMIVVGFVYEIVVGFDKAIMQFAQINLYVYLGEFWRVITAIFIHMGYIHFALNLFWLIYLGMDLEGLLGSRKFIIVFFSGAVIGNILSLFVLPPFVASGGASGGLFAIVGALLAVEGVLRKNMQKALINALFLFLINSIFPGVNYVAHFGGLIVGILLGYIYGKDLKRKLLDMSYWFS</sequence>
<gene>
    <name evidence="9" type="ORF">PFDSM3638_06130</name>
</gene>
<proteinExistence type="inferred from homology"/>
<evidence type="ECO:0000256" key="7">
    <source>
        <dbReference type="SAM" id="Phobius"/>
    </source>
</evidence>
<feature type="transmembrane region" description="Helical" evidence="7">
    <location>
        <begin position="161"/>
        <end position="178"/>
    </location>
</feature>
<dbReference type="EMBL" id="CP023154">
    <property type="protein sequence ID" value="QEK78872.1"/>
    <property type="molecule type" value="Genomic_DNA"/>
</dbReference>
<feature type="transmembrane region" description="Helical" evidence="7">
    <location>
        <begin position="50"/>
        <end position="76"/>
    </location>
</feature>
<comment type="subcellular location">
    <subcellularLocation>
        <location evidence="1">Membrane</location>
        <topology evidence="1">Multi-pass membrane protein</topology>
    </subcellularLocation>
</comment>
<feature type="transmembrane region" description="Helical" evidence="7">
    <location>
        <begin position="88"/>
        <end position="106"/>
    </location>
</feature>
<dbReference type="Gene3D" id="1.20.1540.10">
    <property type="entry name" value="Rhomboid-like"/>
    <property type="match status" value="1"/>
</dbReference>
<organism evidence="9 10">
    <name type="scientific">Pyrococcus furiosus (strain ATCC 43587 / DSM 3638 / JCM 8422 / Vc1)</name>
    <dbReference type="NCBI Taxonomy" id="186497"/>
    <lineage>
        <taxon>Archaea</taxon>
        <taxon>Methanobacteriati</taxon>
        <taxon>Methanobacteriota</taxon>
        <taxon>Thermococci</taxon>
        <taxon>Thermococcales</taxon>
        <taxon>Thermococcaceae</taxon>
        <taxon>Pyrococcus</taxon>
    </lineage>
</organism>
<evidence type="ECO:0000256" key="3">
    <source>
        <dbReference type="ARBA" id="ARBA00022692"/>
    </source>
</evidence>
<dbReference type="AlphaFoldDB" id="A0A5C0XQ61"/>
<dbReference type="GeneID" id="13301829"/>
<reference evidence="9 10" key="1">
    <citation type="submission" date="2017-08" db="EMBL/GenBank/DDBJ databases">
        <title>Resequencing and Reannotation of the genome of Pyrococcus furiosus type strain DSM3638.</title>
        <authorList>
            <person name="Reichelt R.M."/>
            <person name="Bunk B."/>
        </authorList>
    </citation>
    <scope>NUCLEOTIDE SEQUENCE [LARGE SCALE GENOMIC DNA]</scope>
    <source>
        <strain evidence="9 10">DSM 3638</strain>
    </source>
</reference>
<keyword evidence="5 7" id="KW-1133">Transmembrane helix</keyword>
<evidence type="ECO:0000256" key="4">
    <source>
        <dbReference type="ARBA" id="ARBA00022801"/>
    </source>
</evidence>
<keyword evidence="3 7" id="KW-0812">Transmembrane</keyword>
<dbReference type="GO" id="GO:0004252">
    <property type="term" value="F:serine-type endopeptidase activity"/>
    <property type="evidence" value="ECO:0007669"/>
    <property type="project" value="InterPro"/>
</dbReference>
<dbReference type="GO" id="GO:0016020">
    <property type="term" value="C:membrane"/>
    <property type="evidence" value="ECO:0007669"/>
    <property type="project" value="UniProtKB-SubCell"/>
</dbReference>
<dbReference type="Pfam" id="PF01694">
    <property type="entry name" value="Rhomboid"/>
    <property type="match status" value="1"/>
</dbReference>
<evidence type="ECO:0000256" key="1">
    <source>
        <dbReference type="ARBA" id="ARBA00004141"/>
    </source>
</evidence>
<dbReference type="RefSeq" id="WP_011012371.1">
    <property type="nucleotide sequence ID" value="NC_003413.1"/>
</dbReference>
<comment type="similarity">
    <text evidence="2">Belongs to the peptidase S54 family.</text>
</comment>
<dbReference type="InterPro" id="IPR022764">
    <property type="entry name" value="Peptidase_S54_rhomboid_dom"/>
</dbReference>
<dbReference type="GO" id="GO:0006508">
    <property type="term" value="P:proteolysis"/>
    <property type="evidence" value="ECO:0007669"/>
    <property type="project" value="UniProtKB-KW"/>
</dbReference>
<evidence type="ECO:0000259" key="8">
    <source>
        <dbReference type="Pfam" id="PF01694"/>
    </source>
</evidence>
<evidence type="ECO:0000256" key="6">
    <source>
        <dbReference type="ARBA" id="ARBA00023136"/>
    </source>
</evidence>
<evidence type="ECO:0000256" key="2">
    <source>
        <dbReference type="ARBA" id="ARBA00009045"/>
    </source>
</evidence>
<keyword evidence="4" id="KW-0378">Hydrolase</keyword>
<protein>
    <submittedName>
        <fullName evidence="9">Rhomboid family intramembrane serine protease</fullName>
    </submittedName>
</protein>
<dbReference type="Proteomes" id="UP000324354">
    <property type="component" value="Chromosome"/>
</dbReference>
<dbReference type="SUPFAM" id="SSF144091">
    <property type="entry name" value="Rhomboid-like"/>
    <property type="match status" value="1"/>
</dbReference>
<dbReference type="PANTHER" id="PTHR43731">
    <property type="entry name" value="RHOMBOID PROTEASE"/>
    <property type="match status" value="1"/>
</dbReference>
<keyword evidence="9" id="KW-0645">Protease</keyword>
<dbReference type="OrthoDB" id="26567at2157"/>
<dbReference type="PANTHER" id="PTHR43731:SF14">
    <property type="entry name" value="PRESENILIN-ASSOCIATED RHOMBOID-LIKE PROTEIN, MITOCHONDRIAL"/>
    <property type="match status" value="1"/>
</dbReference>
<accession>A0A5C0XQ61</accession>
<dbReference type="InterPro" id="IPR050925">
    <property type="entry name" value="Rhomboid_protease_S54"/>
</dbReference>
<evidence type="ECO:0000313" key="9">
    <source>
        <dbReference type="EMBL" id="QEK78872.1"/>
    </source>
</evidence>
<dbReference type="GeneID" id="41713033"/>